<keyword evidence="3" id="KW-1185">Reference proteome</keyword>
<sequence>QQIYQSIQDYFKKWFFQKNILLKQMRNLKQLLIQNLIQLKQKQNQIKFLKIFQRMNLNKKLVKFINNWEFFYKLHCEELNNVHFLKIKKLKNILFFIDEKEEVERLKAEQEEIKLKEEEEQKRKKIENGDESESEQENQEEQEENYKNNKQIQKQEQTQKKQPNVNDLFKIQLNEKDLTLEKEEDNMKVYEDQLLNLSKSMKQISMAMKNNLIEDNEDII</sequence>
<feature type="compositionally biased region" description="Basic and acidic residues" evidence="1">
    <location>
        <begin position="118"/>
        <end position="128"/>
    </location>
</feature>
<dbReference type="Proteomes" id="UP000008983">
    <property type="component" value="Unassembled WGS sequence"/>
</dbReference>
<reference evidence="2 3" key="1">
    <citation type="submission" date="2011-07" db="EMBL/GenBank/DDBJ databases">
        <authorList>
            <person name="Coyne R."/>
            <person name="Brami D."/>
            <person name="Johnson J."/>
            <person name="Hostetler J."/>
            <person name="Hannick L."/>
            <person name="Clark T."/>
            <person name="Cassidy-Hanley D."/>
            <person name="Inman J."/>
        </authorList>
    </citation>
    <scope>NUCLEOTIDE SEQUENCE [LARGE SCALE GENOMIC DNA]</scope>
    <source>
        <strain evidence="2 3">G5</strain>
    </source>
</reference>
<dbReference type="RefSeq" id="XP_004037256.1">
    <property type="nucleotide sequence ID" value="XM_004037208.1"/>
</dbReference>
<dbReference type="EMBL" id="GL983480">
    <property type="protein sequence ID" value="EGR33270.1"/>
    <property type="molecule type" value="Genomic_DNA"/>
</dbReference>
<feature type="compositionally biased region" description="Acidic residues" evidence="1">
    <location>
        <begin position="129"/>
        <end position="143"/>
    </location>
</feature>
<organism evidence="2 3">
    <name type="scientific">Ichthyophthirius multifiliis</name>
    <name type="common">White spot disease agent</name>
    <name type="synonym">Ich</name>
    <dbReference type="NCBI Taxonomy" id="5932"/>
    <lineage>
        <taxon>Eukaryota</taxon>
        <taxon>Sar</taxon>
        <taxon>Alveolata</taxon>
        <taxon>Ciliophora</taxon>
        <taxon>Intramacronucleata</taxon>
        <taxon>Oligohymenophorea</taxon>
        <taxon>Hymenostomatida</taxon>
        <taxon>Ophryoglenina</taxon>
        <taxon>Ichthyophthirius</taxon>
    </lineage>
</organism>
<name>G0QND7_ICHMU</name>
<dbReference type="GeneID" id="14909450"/>
<feature type="non-terminal residue" evidence="2">
    <location>
        <position position="1"/>
    </location>
</feature>
<dbReference type="STRING" id="857967.G0QND7"/>
<evidence type="ECO:0000313" key="2">
    <source>
        <dbReference type="EMBL" id="EGR33270.1"/>
    </source>
</evidence>
<dbReference type="InParanoid" id="G0QND7"/>
<evidence type="ECO:0000256" key="1">
    <source>
        <dbReference type="SAM" id="MobiDB-lite"/>
    </source>
</evidence>
<accession>G0QND7</accession>
<gene>
    <name evidence="2" type="ORF">IMG5_057350</name>
</gene>
<feature type="compositionally biased region" description="Low complexity" evidence="1">
    <location>
        <begin position="148"/>
        <end position="164"/>
    </location>
</feature>
<evidence type="ECO:0000313" key="3">
    <source>
        <dbReference type="Proteomes" id="UP000008983"/>
    </source>
</evidence>
<dbReference type="eggNOG" id="ENOG502R2WX">
    <property type="taxonomic scope" value="Eukaryota"/>
</dbReference>
<proteinExistence type="predicted"/>
<feature type="region of interest" description="Disordered" evidence="1">
    <location>
        <begin position="118"/>
        <end position="166"/>
    </location>
</feature>
<protein>
    <submittedName>
        <fullName evidence="2">Uncharacterized protein</fullName>
    </submittedName>
</protein>
<dbReference type="AlphaFoldDB" id="G0QND7"/>